<feature type="compositionally biased region" description="Basic residues" evidence="1">
    <location>
        <begin position="634"/>
        <end position="643"/>
    </location>
</feature>
<feature type="compositionally biased region" description="Basic and acidic residues" evidence="1">
    <location>
        <begin position="581"/>
        <end position="626"/>
    </location>
</feature>
<dbReference type="AlphaFoldDB" id="A0A4D4NBA2"/>
<evidence type="ECO:0000256" key="1">
    <source>
        <dbReference type="SAM" id="MobiDB-lite"/>
    </source>
</evidence>
<organism evidence="2 3">
    <name type="scientific">Streptomyces avermitilis</name>
    <dbReference type="NCBI Taxonomy" id="33903"/>
    <lineage>
        <taxon>Bacteria</taxon>
        <taxon>Bacillati</taxon>
        <taxon>Actinomycetota</taxon>
        <taxon>Actinomycetes</taxon>
        <taxon>Kitasatosporales</taxon>
        <taxon>Streptomycetaceae</taxon>
        <taxon>Streptomyces</taxon>
    </lineage>
</organism>
<feature type="compositionally biased region" description="Polar residues" evidence="1">
    <location>
        <begin position="839"/>
        <end position="851"/>
    </location>
</feature>
<feature type="region of interest" description="Disordered" evidence="1">
    <location>
        <begin position="679"/>
        <end position="890"/>
    </location>
</feature>
<accession>A0A4D4NBA2</accession>
<proteinExistence type="predicted"/>
<reference evidence="2 3" key="1">
    <citation type="submission" date="2019-04" db="EMBL/GenBank/DDBJ databases">
        <title>Draft genome sequences of Streptomyces avermitilis ATCC 31267.</title>
        <authorList>
            <person name="Komaki H."/>
            <person name="Tamura T."/>
            <person name="Hosoyama A."/>
        </authorList>
    </citation>
    <scope>NUCLEOTIDE SEQUENCE [LARGE SCALE GENOMIC DNA]</scope>
    <source>
        <strain evidence="2 3">ATCC 31267</strain>
    </source>
</reference>
<feature type="compositionally biased region" description="Basic and acidic residues" evidence="1">
    <location>
        <begin position="862"/>
        <end position="872"/>
    </location>
</feature>
<dbReference type="Proteomes" id="UP000299211">
    <property type="component" value="Unassembled WGS sequence"/>
</dbReference>
<feature type="compositionally biased region" description="Basic and acidic residues" evidence="1">
    <location>
        <begin position="798"/>
        <end position="807"/>
    </location>
</feature>
<feature type="region of interest" description="Disordered" evidence="1">
    <location>
        <begin position="578"/>
        <end position="660"/>
    </location>
</feature>
<protein>
    <submittedName>
        <fullName evidence="2">Uncharacterized protein</fullName>
    </submittedName>
</protein>
<evidence type="ECO:0000313" key="2">
    <source>
        <dbReference type="EMBL" id="GDY80769.1"/>
    </source>
</evidence>
<feature type="compositionally biased region" description="Low complexity" evidence="1">
    <location>
        <begin position="682"/>
        <end position="693"/>
    </location>
</feature>
<dbReference type="EMBL" id="BJHY01000004">
    <property type="protein sequence ID" value="GDY80769.1"/>
    <property type="molecule type" value="Genomic_DNA"/>
</dbReference>
<gene>
    <name evidence="2" type="ORF">SAV31267_102540</name>
</gene>
<evidence type="ECO:0000313" key="3">
    <source>
        <dbReference type="Proteomes" id="UP000299211"/>
    </source>
</evidence>
<feature type="compositionally biased region" description="Basic and acidic residues" evidence="1">
    <location>
        <begin position="520"/>
        <end position="550"/>
    </location>
</feature>
<sequence length="890" mass="99385">MRTDRRRIQTAVLGGADSDEPLMLPMEAIELDAFRRSHEDDTFWCGTLLGGCGGQLTTKLYTDRACHFAHHPDPDGLPHVCGRRSHGVDSADHLYVRSAAAAWLAGRGEQATFEYTRTEGAPIGSVVDVRWRHGALRVHLDQAVAPVWDDDVEPVLGTMVPVDRDTLIRRWYVHRIRLDSVGTARHVQIGTEAFARPIEWFALDKCEMTERGLSTPAVEKIVQARNAPRPSLWSPGKARKVPEPEARAQALLRRLVYARRIESVSLVKQVCGEIEDLTGVEGELQEQLEAAVRHARIWLVEQNEERGKLFDKLKRAVAEQKPGRVRRLLIRVNATAAEDRTDAESAVYERAITYFESLDDLTRDAVEAEADTEKEAQKAAASVRSALHRLRGYDAYTFNLRPQVEDLLRSAASAGELLTRGEARRVEVWKKRAALGPQEQLGVARRYWIQRSCPRCNAEQGKDCVLVEGPSSGKPRKDGHNERLQLIVDERKAAQKMARQQKKARQDVEASAEPMQPAPEAHEREVSPPRPLQERRPEADREGQAQEAGKKTAARLHHQVPRGDWYRMMCPRCHAGPGKLCDNDDRVGPSEKRQLPHDERLRRVLQSDDRLGPGEKQKGARDERQHQAPPPARAKVRPPRPRRREREPQETAGSAARTWDAKEVTCPKCQAGPNSPCMPTVRTTSGWSGRRSSPASCGAEVPATAPPGQRGAMSFSNGSHRREGGTSLHHLQGRGPDRPRAAHLQGPHPRGHRGRPGVPDPRTWRPRHATAVRPETCTSPCTSPTDVRARRLRSRRPSRGEGREGRRGPAQVTAHGRAKKRGPPRGLEDHRSHSIALGSATQQGSDWNQSHDGYGYVPVPFRDGKEHDDVRCQRPHPRGSQGPAGRHSCR</sequence>
<feature type="compositionally biased region" description="Low complexity" evidence="1">
    <location>
        <begin position="776"/>
        <end position="785"/>
    </location>
</feature>
<name>A0A4D4NBA2_STRAX</name>
<feature type="region of interest" description="Disordered" evidence="1">
    <location>
        <begin position="493"/>
        <end position="556"/>
    </location>
</feature>
<comment type="caution">
    <text evidence="2">The sequence shown here is derived from an EMBL/GenBank/DDBJ whole genome shotgun (WGS) entry which is preliminary data.</text>
</comment>